<dbReference type="CDD" id="cd10150">
    <property type="entry name" value="CobN_like"/>
    <property type="match status" value="1"/>
</dbReference>
<dbReference type="InterPro" id="IPR003672">
    <property type="entry name" value="CobN/Mg_chltase"/>
</dbReference>
<dbReference type="PANTHER" id="PTHR44119">
    <property type="entry name" value="MAGNESIUM-CHELATASE SUBUNIT CHLH, CHLOROPLASTIC"/>
    <property type="match status" value="1"/>
</dbReference>
<name>A0A0E1XDL8_9HYPH</name>
<dbReference type="GO" id="GO:0051116">
    <property type="term" value="F:cobaltochelatase activity"/>
    <property type="evidence" value="ECO:0007669"/>
    <property type="project" value="UniProtKB-UniRule"/>
</dbReference>
<accession>A0A0E1XDL8</accession>
<dbReference type="RefSeq" id="WP_004689780.1">
    <property type="nucleotide sequence ID" value="NZ_EQ999546.1"/>
</dbReference>
<dbReference type="NCBIfam" id="TIGR02257">
    <property type="entry name" value="cobalto_cobN"/>
    <property type="match status" value="1"/>
</dbReference>
<feature type="domain" description="CobN/magnesium chelatase" evidence="2">
    <location>
        <begin position="138"/>
        <end position="1239"/>
    </location>
</feature>
<dbReference type="PANTHER" id="PTHR44119:SF4">
    <property type="entry name" value="AEROBIC COBALTOCHELATASE SUBUNIT COBN"/>
    <property type="match status" value="1"/>
</dbReference>
<gene>
    <name evidence="3" type="ORF">BALG_01537</name>
</gene>
<evidence type="ECO:0000259" key="2">
    <source>
        <dbReference type="Pfam" id="PF02514"/>
    </source>
</evidence>
<protein>
    <recommendedName>
        <fullName evidence="1">Cobaltochelatase subunit CobN</fullName>
        <ecNumber evidence="1">6.6.1.2</ecNumber>
    </recommendedName>
</protein>
<reference evidence="3" key="1">
    <citation type="submission" date="2009-01" db="EMBL/GenBank/DDBJ databases">
        <title>The Genome Sequence of Brucella pinnipedialis M292/94/1.</title>
        <authorList>
            <consortium name="The Broad Institute Genome Sequencing Platform"/>
            <person name="Ward D."/>
            <person name="Young S.K."/>
            <person name="Kodira C.D."/>
            <person name="Zeng Q."/>
            <person name="Koehrsen M."/>
            <person name="Alvarado L."/>
            <person name="Berlin A."/>
            <person name="Borenstein D."/>
            <person name="Chen Z."/>
            <person name="Engels R."/>
            <person name="Freedman E."/>
            <person name="Gellesch M."/>
            <person name="Goldberg J."/>
            <person name="Griggs A."/>
            <person name="Gujja S."/>
            <person name="Heiman D."/>
            <person name="Hepburn T."/>
            <person name="Howarth C."/>
            <person name="Jen D."/>
            <person name="Larson L."/>
            <person name="Lewis B."/>
            <person name="Mehta T."/>
            <person name="Park D."/>
            <person name="Pearson M."/>
            <person name="Roberts A."/>
            <person name="Saif S."/>
            <person name="Shea T."/>
            <person name="Shenoy N."/>
            <person name="Sisk P."/>
            <person name="Stolte C."/>
            <person name="Sykes S."/>
            <person name="Walk T."/>
            <person name="White J."/>
            <person name="Yandava C."/>
            <person name="Whatmore A.M."/>
            <person name="Perrett L.L."/>
            <person name="O'Callaghan D."/>
            <person name="Nusbaum C."/>
            <person name="Galagan J."/>
            <person name="Birren B."/>
        </authorList>
    </citation>
    <scope>NUCLEOTIDE SEQUENCE [LARGE SCALE GENOMIC DNA]</scope>
    <source>
        <strain evidence="3">M292/94/1</strain>
    </source>
</reference>
<dbReference type="EMBL" id="EQ999546">
    <property type="protein sequence ID" value="EEZ31417.1"/>
    <property type="molecule type" value="Genomic_DNA"/>
</dbReference>
<dbReference type="InterPro" id="IPR011953">
    <property type="entry name" value="Cobalto_CobN"/>
</dbReference>
<evidence type="ECO:0000256" key="1">
    <source>
        <dbReference type="NCBIfam" id="TIGR02257"/>
    </source>
</evidence>
<dbReference type="EC" id="6.6.1.2" evidence="1"/>
<dbReference type="AlphaFoldDB" id="A0A0E1XDL8"/>
<organism evidence="3">
    <name type="scientific">Brucella pinnipedialis M292/94/1</name>
    <dbReference type="NCBI Taxonomy" id="520462"/>
    <lineage>
        <taxon>Bacteria</taxon>
        <taxon>Pseudomonadati</taxon>
        <taxon>Pseudomonadota</taxon>
        <taxon>Alphaproteobacteria</taxon>
        <taxon>Hyphomicrobiales</taxon>
        <taxon>Brucellaceae</taxon>
        <taxon>Brucella/Ochrobactrum group</taxon>
        <taxon>Brucella</taxon>
    </lineage>
</organism>
<dbReference type="Proteomes" id="UP000004659">
    <property type="component" value="Unassembled WGS sequence"/>
</dbReference>
<sequence length="1263" mass="136758">MHLLLAQKGTISDGNEAVDLGQTPGEIVFLSAADTELASIAQAHRLAPDMPSLRLANFLGLTHPMSVDAYVERTARHAKLIVVRIIGGETYWPYGLEALHACAITHGAKMAVLPGDDKPDHGLDRFSTIPAGERDDLWHYLIEGGAANTHGFLAYCKALISGCEKPEAAAPLLKAGLWWPGEAVSSLTSVQRHWADPAAPVAAIIFYRALVQSGQTQPVDALIAALQARGLNPLPIFVSSLKDPLSAAVVDGLFEDCPPDIVLNATGFAISSPGAERKPTVLDKRGNMVLQVIFSGTPKTVWEASQQGLLARDLAMNVALPEVDGRVLSRAVSFKSAQQFDASVEANIVTHEPHPDRVAFVAELAANWVRLKRKPPAERRVALILANYPNRDGRLGNGVGLDTPAGTVEVLRAMAAEGYRVGEIPADSDALMRALMAGPTNAARDGREIRETISLNQYKALFGKLALTIQAEVEARWGAPENDPYFARELDAFALPLMRFGETFVGIQPARGYNIDPKETYHSPDLVPPHGYIAYYAYLRAVAGVDAVVHMGKHGNLEWLPGKALALSQNCYPEAVFGPMPHIYPFIVNDPGEGTQAKRRASAVIIDHLTPPLTRAESYGPLKDLEALVDEYYEASGVDPRRLLRLKAQILDLVRDIGLDRDAGIHDHDDEDMALQKLDAYLCDLKEMQIRDGLHVFGLAPQARLLTDLLVALARVPRGIPVSLGGAPGDQSLQRAIAADAGLGEGFDPLDCNMAEPWAGAKPDMLLAASPATWRIAGDTVERIEILAAQLVAGEVPCPEDWTQTRAVLQSIEEQLRPMVVSCGPSEIDGFLAALSGRFVPPGPSGAPTRGRPDVLPTGRNFFSTDSRAVPTPAAWELGKKSAELLITRYTQDHGEWPTSFGLTAWGTSNMRTGGDDIAQALALIGVQPVWDMASRRVTGYEIVPPAKLARPRVDVTLRISGFFRDAFPEQIALFDKAVRAVGALDEDVEDNPIAARMKAEQARLVAGGADPQTAERRAGYRVFGSKPGAYGAGLQALIDENGWAGRNDLAEAWLVWGGYAYGAGEEGQAERGLLEERLRSVQAVVQNQDNREHDLLDSDDYYQFEGGMAATVESLTGAMPSVYHNDHSRPEKPVIRALEEELSRVVRGRAANPKWIAGVMRHGYKGAAEIAATVDYLFAFAATTGKVGNHHFEAVYQAYIADRAVHDFMAEKNPAALAETAAKLNEAIERGFWTPRSNSARFELENLSVHLQKLNPERAING</sequence>
<dbReference type="HOGENOM" id="CLU_002017_1_0_5"/>
<evidence type="ECO:0000313" key="3">
    <source>
        <dbReference type="EMBL" id="EEZ31417.1"/>
    </source>
</evidence>
<dbReference type="Pfam" id="PF02514">
    <property type="entry name" value="CobN-Mg_chel"/>
    <property type="match status" value="1"/>
</dbReference>
<dbReference type="GeneID" id="45124667"/>
<dbReference type="GO" id="GO:0009236">
    <property type="term" value="P:cobalamin biosynthetic process"/>
    <property type="evidence" value="ECO:0007669"/>
    <property type="project" value="UniProtKB-UniRule"/>
</dbReference>
<proteinExistence type="predicted"/>